<dbReference type="AlphaFoldDB" id="A0AAN6WZ06"/>
<protein>
    <submittedName>
        <fullName evidence="4">Nrps-like enzyme protein</fullName>
    </submittedName>
</protein>
<dbReference type="GO" id="GO:0031177">
    <property type="term" value="F:phosphopantetheine binding"/>
    <property type="evidence" value="ECO:0007669"/>
    <property type="project" value="InterPro"/>
</dbReference>
<evidence type="ECO:0000256" key="2">
    <source>
        <dbReference type="ARBA" id="ARBA00022553"/>
    </source>
</evidence>
<dbReference type="InterPro" id="IPR020845">
    <property type="entry name" value="AMP-binding_CS"/>
</dbReference>
<dbReference type="Gene3D" id="1.10.1200.10">
    <property type="entry name" value="ACP-like"/>
    <property type="match status" value="1"/>
</dbReference>
<dbReference type="PROSITE" id="PS00455">
    <property type="entry name" value="AMP_BINDING"/>
    <property type="match status" value="1"/>
</dbReference>
<dbReference type="PANTHER" id="PTHR43439:SF2">
    <property type="entry name" value="ENZYME, PUTATIVE (JCVI)-RELATED"/>
    <property type="match status" value="1"/>
</dbReference>
<dbReference type="Gene3D" id="3.40.50.720">
    <property type="entry name" value="NAD(P)-binding Rossmann-like Domain"/>
    <property type="match status" value="1"/>
</dbReference>
<feature type="domain" description="Carrier" evidence="3">
    <location>
        <begin position="577"/>
        <end position="654"/>
    </location>
</feature>
<evidence type="ECO:0000256" key="1">
    <source>
        <dbReference type="ARBA" id="ARBA00022450"/>
    </source>
</evidence>
<dbReference type="InterPro" id="IPR013120">
    <property type="entry name" value="FAR_NAD-bd"/>
</dbReference>
<dbReference type="InterPro" id="IPR009081">
    <property type="entry name" value="PP-bd_ACP"/>
</dbReference>
<dbReference type="InterPro" id="IPR036736">
    <property type="entry name" value="ACP-like_sf"/>
</dbReference>
<comment type="caution">
    <text evidence="4">The sequence shown here is derived from an EMBL/GenBank/DDBJ whole genome shotgun (WGS) entry which is preliminary data.</text>
</comment>
<dbReference type="SUPFAM" id="SSF47336">
    <property type="entry name" value="ACP-like"/>
    <property type="match status" value="1"/>
</dbReference>
<dbReference type="SUPFAM" id="SSF56801">
    <property type="entry name" value="Acetyl-CoA synthetase-like"/>
    <property type="match status" value="1"/>
</dbReference>
<dbReference type="Gene3D" id="3.40.50.12780">
    <property type="entry name" value="N-terminal domain of ligase-like"/>
    <property type="match status" value="1"/>
</dbReference>
<accession>A0AAN6WZ06</accession>
<dbReference type="InterPro" id="IPR000873">
    <property type="entry name" value="AMP-dep_synth/lig_dom"/>
</dbReference>
<dbReference type="EMBL" id="MU864361">
    <property type="protein sequence ID" value="KAK4191013.1"/>
    <property type="molecule type" value="Genomic_DNA"/>
</dbReference>
<dbReference type="Pfam" id="PF00501">
    <property type="entry name" value="AMP-binding"/>
    <property type="match status" value="1"/>
</dbReference>
<organism evidence="4 5">
    <name type="scientific">Podospora australis</name>
    <dbReference type="NCBI Taxonomy" id="1536484"/>
    <lineage>
        <taxon>Eukaryota</taxon>
        <taxon>Fungi</taxon>
        <taxon>Dikarya</taxon>
        <taxon>Ascomycota</taxon>
        <taxon>Pezizomycotina</taxon>
        <taxon>Sordariomycetes</taxon>
        <taxon>Sordariomycetidae</taxon>
        <taxon>Sordariales</taxon>
        <taxon>Podosporaceae</taxon>
        <taxon>Podospora</taxon>
    </lineage>
</organism>
<dbReference type="Pfam" id="PF07993">
    <property type="entry name" value="NAD_binding_4"/>
    <property type="match status" value="1"/>
</dbReference>
<dbReference type="InterPro" id="IPR042099">
    <property type="entry name" value="ANL_N_sf"/>
</dbReference>
<dbReference type="PROSITE" id="PS50075">
    <property type="entry name" value="CARRIER"/>
    <property type="match status" value="1"/>
</dbReference>
<dbReference type="Pfam" id="PF00550">
    <property type="entry name" value="PP-binding"/>
    <property type="match status" value="1"/>
</dbReference>
<reference evidence="4" key="1">
    <citation type="journal article" date="2023" name="Mol. Phylogenet. Evol.">
        <title>Genome-scale phylogeny and comparative genomics of the fungal order Sordariales.</title>
        <authorList>
            <person name="Hensen N."/>
            <person name="Bonometti L."/>
            <person name="Westerberg I."/>
            <person name="Brannstrom I.O."/>
            <person name="Guillou S."/>
            <person name="Cros-Aarteil S."/>
            <person name="Calhoun S."/>
            <person name="Haridas S."/>
            <person name="Kuo A."/>
            <person name="Mondo S."/>
            <person name="Pangilinan J."/>
            <person name="Riley R."/>
            <person name="LaButti K."/>
            <person name="Andreopoulos B."/>
            <person name="Lipzen A."/>
            <person name="Chen C."/>
            <person name="Yan M."/>
            <person name="Daum C."/>
            <person name="Ng V."/>
            <person name="Clum A."/>
            <person name="Steindorff A."/>
            <person name="Ohm R.A."/>
            <person name="Martin F."/>
            <person name="Silar P."/>
            <person name="Natvig D.O."/>
            <person name="Lalanne C."/>
            <person name="Gautier V."/>
            <person name="Ament-Velasquez S.L."/>
            <person name="Kruys A."/>
            <person name="Hutchinson M.I."/>
            <person name="Powell A.J."/>
            <person name="Barry K."/>
            <person name="Miller A.N."/>
            <person name="Grigoriev I.V."/>
            <person name="Debuchy R."/>
            <person name="Gladieux P."/>
            <person name="Hiltunen Thoren M."/>
            <person name="Johannesson H."/>
        </authorList>
    </citation>
    <scope>NUCLEOTIDE SEQUENCE</scope>
    <source>
        <strain evidence="4">PSN309</strain>
    </source>
</reference>
<dbReference type="InterPro" id="IPR051414">
    <property type="entry name" value="Adenylate-forming_Reductase"/>
</dbReference>
<evidence type="ECO:0000313" key="5">
    <source>
        <dbReference type="Proteomes" id="UP001302126"/>
    </source>
</evidence>
<proteinExistence type="predicted"/>
<dbReference type="Pfam" id="PF23562">
    <property type="entry name" value="AMP-binding_C_3"/>
    <property type="match status" value="1"/>
</dbReference>
<evidence type="ECO:0000259" key="3">
    <source>
        <dbReference type="PROSITE" id="PS50075"/>
    </source>
</evidence>
<sequence length="1107" mass="121239">MARENSKVPRWQNDLLPHVVDRLAKDKPDAIYGLWPVSPPVPGNGFRSITYAQLANIVNGLAWWLSKNIGSRQEDDEIEVLTYIGPNDVRLTALVLAAVKTGYVIFLPSPRNSPEAHRSLLGDLKSKVLITPDPAPPSAVTVMEAVRSAPLRHLTIPSLEQQLEKTSPVYVFDKKFHSARWKPLFIVHTSGSTGIPKPKIWTHETAARQINMVSAAVPEGTFSIDHFGHGKRAIVTAPQFHGAGLLQYLMSAIPFGTVIIAPISDAIITAQVLVDTVKAAQGADVAMVVPSVVAELAQDPELLDYCAQHLKLIVYVGGDLPEAVGNIVAKKINLRSKFGASEIGIPQQLVPVDLNREGDWRYLQFHPCIGAVFEHVEDKMYELVIRRDGGKSDDKNTQPAFSIRGQEGDEVAEYGTKDLFSPHPTVPDAWRWRARADDIIVFLNGEKTNPVSMEQHIVAETASLLRGALVVGSQRLQAALLLEPISTQELSTAEQAELIEKVWPSVEEANCVAPAHARVEKSLILVTPASRPLKRAGKGTIQRSASLAEYQLDIEELYARAYADIDDESNVDTTDPKAIAQFIKDSITAISGLENLALSPDSATSFFDQGMDSLQALRLTRALRRGLYRPDISLSSIYQNPSVEQLTALITDQTHRSTDTDADLIAPLIATYRTLIHDIPTPLARADTPTNGPLNVLLTGSTGSLGTFILHSLLSRPERVSRIYCLNRGKDGGRQTQLKNFQSAGFSTKPLQEKVTFLRANLAQGTFLGLDEATYQLLTERVKVIIHNAWAVNFNLPLSAFQSQFAGLVNLFKLGAVSGSRFSFISSVSAVILDSSPEETVPVHQVGKEETCYANGYARSKYIAENLCHIAAQHFPVAVLRIGQVAGSVGSGGTWVWNPAEWFPSLVISSLLRLHCLPNTLGRRFENVDWVPVDLLGGVVTDLAFSFSVEVGGDSNGQRGAVKAEAFNVRNPKTTAWAELIPVMIEFTRENLGYELQVVASETWLRRLEESVDRGSAVFPGVVTEEARAGLNPAVKLLDFYRRELGGLVDEMEKAEAGGEGGYKEEGQGQMIIARALAASSVLREVEAVKDEWVRKWVAEWMANVKF</sequence>
<dbReference type="SUPFAM" id="SSF51735">
    <property type="entry name" value="NAD(P)-binding Rossmann-fold domains"/>
    <property type="match status" value="1"/>
</dbReference>
<keyword evidence="2" id="KW-0597">Phosphoprotein</keyword>
<dbReference type="InterPro" id="IPR036291">
    <property type="entry name" value="NAD(P)-bd_dom_sf"/>
</dbReference>
<name>A0AAN6WZ06_9PEZI</name>
<dbReference type="Proteomes" id="UP001302126">
    <property type="component" value="Unassembled WGS sequence"/>
</dbReference>
<dbReference type="InterPro" id="IPR020806">
    <property type="entry name" value="PKS_PP-bd"/>
</dbReference>
<keyword evidence="5" id="KW-1185">Reference proteome</keyword>
<evidence type="ECO:0000313" key="4">
    <source>
        <dbReference type="EMBL" id="KAK4191013.1"/>
    </source>
</evidence>
<dbReference type="SMART" id="SM00823">
    <property type="entry name" value="PKS_PP"/>
    <property type="match status" value="1"/>
</dbReference>
<dbReference type="PANTHER" id="PTHR43439">
    <property type="entry name" value="PHENYLACETATE-COENZYME A LIGASE"/>
    <property type="match status" value="1"/>
</dbReference>
<keyword evidence="1" id="KW-0596">Phosphopantetheine</keyword>
<reference evidence="4" key="2">
    <citation type="submission" date="2023-05" db="EMBL/GenBank/DDBJ databases">
        <authorList>
            <consortium name="Lawrence Berkeley National Laboratory"/>
            <person name="Steindorff A."/>
            <person name="Hensen N."/>
            <person name="Bonometti L."/>
            <person name="Westerberg I."/>
            <person name="Brannstrom I.O."/>
            <person name="Guillou S."/>
            <person name="Cros-Aarteil S."/>
            <person name="Calhoun S."/>
            <person name="Haridas S."/>
            <person name="Kuo A."/>
            <person name="Mondo S."/>
            <person name="Pangilinan J."/>
            <person name="Riley R."/>
            <person name="Labutti K."/>
            <person name="Andreopoulos B."/>
            <person name="Lipzen A."/>
            <person name="Chen C."/>
            <person name="Yanf M."/>
            <person name="Daum C."/>
            <person name="Ng V."/>
            <person name="Clum A."/>
            <person name="Ohm R."/>
            <person name="Martin F."/>
            <person name="Silar P."/>
            <person name="Natvig D."/>
            <person name="Lalanne C."/>
            <person name="Gautier V."/>
            <person name="Ament-Velasquez S.L."/>
            <person name="Kruys A."/>
            <person name="Hutchinson M.I."/>
            <person name="Powell A.J."/>
            <person name="Barry K."/>
            <person name="Miller A.N."/>
            <person name="Grigoriev I.V."/>
            <person name="Debuchy R."/>
            <person name="Gladieux P."/>
            <person name="Thoren M.H."/>
            <person name="Johannesson H."/>
        </authorList>
    </citation>
    <scope>NUCLEOTIDE SEQUENCE</scope>
    <source>
        <strain evidence="4">PSN309</strain>
    </source>
</reference>
<gene>
    <name evidence="4" type="ORF">QBC35DRAFT_460442</name>
</gene>